<organism evidence="1 2">
    <name type="scientific">Aeromonas caviae</name>
    <name type="common">Aeromonas punctata</name>
    <dbReference type="NCBI Taxonomy" id="648"/>
    <lineage>
        <taxon>Bacteria</taxon>
        <taxon>Pseudomonadati</taxon>
        <taxon>Pseudomonadota</taxon>
        <taxon>Gammaproteobacteria</taxon>
        <taxon>Aeromonadales</taxon>
        <taxon>Aeromonadaceae</taxon>
        <taxon>Aeromonas</taxon>
    </lineage>
</organism>
<protein>
    <submittedName>
        <fullName evidence="1">Uncharacterized protein</fullName>
    </submittedName>
</protein>
<accession>A0AAW9F3F8</accession>
<evidence type="ECO:0000313" key="2">
    <source>
        <dbReference type="Proteomes" id="UP001277183"/>
    </source>
</evidence>
<dbReference type="AlphaFoldDB" id="A0AAW9F3F8"/>
<name>A0AAW9F3F8_AERCA</name>
<evidence type="ECO:0000313" key="1">
    <source>
        <dbReference type="EMBL" id="MDX7720514.1"/>
    </source>
</evidence>
<dbReference type="RefSeq" id="WP_319886606.1">
    <property type="nucleotide sequence ID" value="NZ_JAWZVU010000053.1"/>
</dbReference>
<dbReference type="EMBL" id="JAWZVU010000053">
    <property type="protein sequence ID" value="MDX7720514.1"/>
    <property type="molecule type" value="Genomic_DNA"/>
</dbReference>
<gene>
    <name evidence="1" type="ORF">SJS77_08485</name>
</gene>
<sequence>MKKMITEHAALLRLNRKLKKEQQKVCRSRFSQVSGDYGELGRFYVVDESIGAVIAKDIDLPQWMNEAGILKDYEEIQAAE</sequence>
<reference evidence="1" key="1">
    <citation type="submission" date="2023-11" db="EMBL/GenBank/DDBJ databases">
        <title>WGS of Aeromonas in Northern Israel.</title>
        <authorList>
            <person name="Hershko Y."/>
        </authorList>
    </citation>
    <scope>NUCLEOTIDE SEQUENCE</scope>
    <source>
        <strain evidence="1">77416</strain>
    </source>
</reference>
<dbReference type="Proteomes" id="UP001277183">
    <property type="component" value="Unassembled WGS sequence"/>
</dbReference>
<comment type="caution">
    <text evidence="1">The sequence shown here is derived from an EMBL/GenBank/DDBJ whole genome shotgun (WGS) entry which is preliminary data.</text>
</comment>
<proteinExistence type="predicted"/>